<dbReference type="InterPro" id="IPR013087">
    <property type="entry name" value="Znf_C2H2_type"/>
</dbReference>
<sequence>MMARLSNVLSQSQSRSVCKTAFDRSFTNCDLVSSFQWHFCSNFVCIGCYVRLPSLHDLYDHIEEAHVGPNGPMSWPPKVQHSLTEFVGSRANSLSPNDSPPSCFMLFQTAYSTPQPTSDFSSNEDTFQLDYFTTCDADNLPHCPPLRHPLSRFERPCTRPSSPYVPPLVEPIHCHAATSGTGAGPGSGVTV</sequence>
<name>A0A6A4HJ91_9AGAR</name>
<evidence type="ECO:0000313" key="3">
    <source>
        <dbReference type="Proteomes" id="UP000799118"/>
    </source>
</evidence>
<dbReference type="AlphaFoldDB" id="A0A6A4HJ91"/>
<protein>
    <recommendedName>
        <fullName evidence="1">C2H2-type domain-containing protein</fullName>
    </recommendedName>
</protein>
<gene>
    <name evidence="2" type="ORF">BT96DRAFT_714497</name>
</gene>
<reference evidence="2" key="1">
    <citation type="journal article" date="2019" name="Environ. Microbiol.">
        <title>Fungal ecological strategies reflected in gene transcription - a case study of two litter decomposers.</title>
        <authorList>
            <person name="Barbi F."/>
            <person name="Kohler A."/>
            <person name="Barry K."/>
            <person name="Baskaran P."/>
            <person name="Daum C."/>
            <person name="Fauchery L."/>
            <person name="Ihrmark K."/>
            <person name="Kuo A."/>
            <person name="LaButti K."/>
            <person name="Lipzen A."/>
            <person name="Morin E."/>
            <person name="Grigoriev I.V."/>
            <person name="Henrissat B."/>
            <person name="Lindahl B."/>
            <person name="Martin F."/>
        </authorList>
    </citation>
    <scope>NUCLEOTIDE SEQUENCE</scope>
    <source>
        <strain evidence="2">JB14</strain>
    </source>
</reference>
<organism evidence="2 3">
    <name type="scientific">Gymnopus androsaceus JB14</name>
    <dbReference type="NCBI Taxonomy" id="1447944"/>
    <lineage>
        <taxon>Eukaryota</taxon>
        <taxon>Fungi</taxon>
        <taxon>Dikarya</taxon>
        <taxon>Basidiomycota</taxon>
        <taxon>Agaricomycotina</taxon>
        <taxon>Agaricomycetes</taxon>
        <taxon>Agaricomycetidae</taxon>
        <taxon>Agaricales</taxon>
        <taxon>Marasmiineae</taxon>
        <taxon>Omphalotaceae</taxon>
        <taxon>Gymnopus</taxon>
    </lineage>
</organism>
<evidence type="ECO:0000313" key="2">
    <source>
        <dbReference type="EMBL" id="KAE9398892.1"/>
    </source>
</evidence>
<keyword evidence="3" id="KW-1185">Reference proteome</keyword>
<dbReference type="OrthoDB" id="3269380at2759"/>
<dbReference type="PROSITE" id="PS00028">
    <property type="entry name" value="ZINC_FINGER_C2H2_1"/>
    <property type="match status" value="1"/>
</dbReference>
<proteinExistence type="predicted"/>
<evidence type="ECO:0000259" key="1">
    <source>
        <dbReference type="PROSITE" id="PS00028"/>
    </source>
</evidence>
<feature type="domain" description="C2H2-type" evidence="1">
    <location>
        <begin position="45"/>
        <end position="66"/>
    </location>
</feature>
<dbReference type="EMBL" id="ML769476">
    <property type="protein sequence ID" value="KAE9398892.1"/>
    <property type="molecule type" value="Genomic_DNA"/>
</dbReference>
<dbReference type="Proteomes" id="UP000799118">
    <property type="component" value="Unassembled WGS sequence"/>
</dbReference>
<accession>A0A6A4HJ91</accession>